<accession>A0A3D8SQ21</accession>
<evidence type="ECO:0000259" key="4">
    <source>
        <dbReference type="Pfam" id="PF05368"/>
    </source>
</evidence>
<dbReference type="Pfam" id="PF05368">
    <property type="entry name" value="NmrA"/>
    <property type="match status" value="1"/>
</dbReference>
<dbReference type="OrthoDB" id="3358371at2759"/>
<reference evidence="5 6" key="1">
    <citation type="journal article" date="2018" name="IMA Fungus">
        <title>IMA Genome-F 9: Draft genome sequence of Annulohypoxylon stygium, Aspergillus mulundensis, Berkeleyomyces basicola (syn. Thielaviopsis basicola), Ceratocystis smalleyi, two Cercospora beticola strains, Coleophoma cylindrospora, Fusarium fracticaudum, Phialophora cf. hyalina, and Morchella septimelata.</title>
        <authorList>
            <person name="Wingfield B.D."/>
            <person name="Bills G.F."/>
            <person name="Dong Y."/>
            <person name="Huang W."/>
            <person name="Nel W.J."/>
            <person name="Swalarsk-Parry B.S."/>
            <person name="Vaghefi N."/>
            <person name="Wilken P.M."/>
            <person name="An Z."/>
            <person name="de Beer Z.W."/>
            <person name="De Vos L."/>
            <person name="Chen L."/>
            <person name="Duong T.A."/>
            <person name="Gao Y."/>
            <person name="Hammerbacher A."/>
            <person name="Kikkert J.R."/>
            <person name="Li Y."/>
            <person name="Li H."/>
            <person name="Li K."/>
            <person name="Li Q."/>
            <person name="Liu X."/>
            <person name="Ma X."/>
            <person name="Naidoo K."/>
            <person name="Pethybridge S.J."/>
            <person name="Sun J."/>
            <person name="Steenkamp E.T."/>
            <person name="van der Nest M.A."/>
            <person name="van Wyk S."/>
            <person name="Wingfield M.J."/>
            <person name="Xiong C."/>
            <person name="Yue Q."/>
            <person name="Zhang X."/>
        </authorList>
    </citation>
    <scope>NUCLEOTIDE SEQUENCE [LARGE SCALE GENOMIC DNA]</scope>
    <source>
        <strain evidence="5 6">BP5796</strain>
    </source>
</reference>
<name>A0A3D8SQ21_9HELO</name>
<proteinExistence type="inferred from homology"/>
<dbReference type="InterPro" id="IPR008030">
    <property type="entry name" value="NmrA-like"/>
</dbReference>
<evidence type="ECO:0000256" key="1">
    <source>
        <dbReference type="ARBA" id="ARBA00006328"/>
    </source>
</evidence>
<comment type="similarity">
    <text evidence="1">Belongs to the NmrA-type oxidoreductase family.</text>
</comment>
<evidence type="ECO:0000313" key="6">
    <source>
        <dbReference type="Proteomes" id="UP000256328"/>
    </source>
</evidence>
<feature type="domain" description="NmrA-like" evidence="4">
    <location>
        <begin position="11"/>
        <end position="236"/>
    </location>
</feature>
<evidence type="ECO:0000256" key="2">
    <source>
        <dbReference type="ARBA" id="ARBA00022857"/>
    </source>
</evidence>
<dbReference type="InterPro" id="IPR051164">
    <property type="entry name" value="NmrA-like_oxidored"/>
</dbReference>
<dbReference type="PANTHER" id="PTHR42748:SF30">
    <property type="entry name" value="NMRA-LIKE DOMAIN-CONTAINING PROTEIN"/>
    <property type="match status" value="1"/>
</dbReference>
<evidence type="ECO:0000313" key="5">
    <source>
        <dbReference type="EMBL" id="RDW87898.1"/>
    </source>
</evidence>
<evidence type="ECO:0000256" key="3">
    <source>
        <dbReference type="ARBA" id="ARBA00023002"/>
    </source>
</evidence>
<dbReference type="Proteomes" id="UP000256328">
    <property type="component" value="Unassembled WGS sequence"/>
</dbReference>
<keyword evidence="6" id="KW-1185">Reference proteome</keyword>
<sequence length="292" mass="31693">MSPLKIFVTGATGWLVNAIVRDTTSAASEQLKAQGASLFGGDWDDLTALETAIAGCTAAFVNVLPDFVDADAEQRHAQNIFNVAKKCGVRHVIYTTVSGIDHYGTLFNADPGTFMETYWRNKSANEKAFTTGGWETWTLLRGAVFMNTFLLPAAAFTYPELASEGKMVTALLPESKKVLVNPEDIGAFAVAAFADPQRFHGKRIEIGAEALTTQEIASCIEKVSGKKVGVRFRTNEDIEAQKAHPLIASELTMRNPIWSGVEGVEAWGLPLTSFEEYLTQNKDLVLKSVGPA</sequence>
<organism evidence="5 6">
    <name type="scientific">Coleophoma crateriformis</name>
    <dbReference type="NCBI Taxonomy" id="565419"/>
    <lineage>
        <taxon>Eukaryota</taxon>
        <taxon>Fungi</taxon>
        <taxon>Dikarya</taxon>
        <taxon>Ascomycota</taxon>
        <taxon>Pezizomycotina</taxon>
        <taxon>Leotiomycetes</taxon>
        <taxon>Helotiales</taxon>
        <taxon>Dermateaceae</taxon>
        <taxon>Coleophoma</taxon>
    </lineage>
</organism>
<gene>
    <name evidence="5" type="ORF">BP5796_03592</name>
</gene>
<dbReference type="PANTHER" id="PTHR42748">
    <property type="entry name" value="NITROGEN METABOLITE REPRESSION PROTEIN NMRA FAMILY MEMBER"/>
    <property type="match status" value="1"/>
</dbReference>
<dbReference type="SUPFAM" id="SSF51735">
    <property type="entry name" value="NAD(P)-binding Rossmann-fold domains"/>
    <property type="match status" value="1"/>
</dbReference>
<dbReference type="GO" id="GO:0005634">
    <property type="term" value="C:nucleus"/>
    <property type="evidence" value="ECO:0007669"/>
    <property type="project" value="TreeGrafter"/>
</dbReference>
<protein>
    <recommendedName>
        <fullName evidence="4">NmrA-like domain-containing protein</fullName>
    </recommendedName>
</protein>
<dbReference type="Gene3D" id="3.40.50.720">
    <property type="entry name" value="NAD(P)-binding Rossmann-like Domain"/>
    <property type="match status" value="1"/>
</dbReference>
<dbReference type="AlphaFoldDB" id="A0A3D8SQ21"/>
<dbReference type="GO" id="GO:0016491">
    <property type="term" value="F:oxidoreductase activity"/>
    <property type="evidence" value="ECO:0007669"/>
    <property type="project" value="UniProtKB-KW"/>
</dbReference>
<keyword evidence="3" id="KW-0560">Oxidoreductase</keyword>
<dbReference type="InterPro" id="IPR036291">
    <property type="entry name" value="NAD(P)-bd_dom_sf"/>
</dbReference>
<keyword evidence="2" id="KW-0521">NADP</keyword>
<comment type="caution">
    <text evidence="5">The sequence shown here is derived from an EMBL/GenBank/DDBJ whole genome shotgun (WGS) entry which is preliminary data.</text>
</comment>
<dbReference type="EMBL" id="PDLN01000004">
    <property type="protein sequence ID" value="RDW87898.1"/>
    <property type="molecule type" value="Genomic_DNA"/>
</dbReference>